<dbReference type="RefSeq" id="WP_109215383.1">
    <property type="nucleotide sequence ID" value="NZ_CABMEW010000008.1"/>
</dbReference>
<dbReference type="AlphaFoldDB" id="A0A2V1JU81"/>
<dbReference type="PANTHER" id="PTHR30603">
    <property type="entry name" value="RNA POLYMERASE SIGMA FACTOR RPO"/>
    <property type="match status" value="1"/>
</dbReference>
<keyword evidence="2" id="KW-0805">Transcription regulation</keyword>
<comment type="caution">
    <text evidence="7">The sequence shown here is derived from an EMBL/GenBank/DDBJ whole genome shotgun (WGS) entry which is preliminary data.</text>
</comment>
<dbReference type="InterPro" id="IPR036388">
    <property type="entry name" value="WH-like_DNA-bd_sf"/>
</dbReference>
<dbReference type="GO" id="GO:0003677">
    <property type="term" value="F:DNA binding"/>
    <property type="evidence" value="ECO:0007669"/>
    <property type="project" value="UniProtKB-KW"/>
</dbReference>
<dbReference type="InterPro" id="IPR007627">
    <property type="entry name" value="RNA_pol_sigma70_r2"/>
</dbReference>
<dbReference type="NCBIfam" id="TIGR02937">
    <property type="entry name" value="sigma70-ECF"/>
    <property type="match status" value="1"/>
</dbReference>
<dbReference type="InterPro" id="IPR007630">
    <property type="entry name" value="RNA_pol_sigma70_r4"/>
</dbReference>
<dbReference type="Gene3D" id="1.10.10.10">
    <property type="entry name" value="Winged helix-like DNA-binding domain superfamily/Winged helix DNA-binding domain"/>
    <property type="match status" value="2"/>
</dbReference>
<dbReference type="GO" id="GO:0016987">
    <property type="term" value="F:sigma factor activity"/>
    <property type="evidence" value="ECO:0007669"/>
    <property type="project" value="UniProtKB-KW"/>
</dbReference>
<dbReference type="CDD" id="cd06171">
    <property type="entry name" value="Sigma70_r4"/>
    <property type="match status" value="1"/>
</dbReference>
<dbReference type="InterPro" id="IPR050239">
    <property type="entry name" value="Sigma-70_RNA_pol_init_factors"/>
</dbReference>
<dbReference type="InterPro" id="IPR013325">
    <property type="entry name" value="RNA_pol_sigma_r2"/>
</dbReference>
<evidence type="ECO:0000256" key="1">
    <source>
        <dbReference type="ARBA" id="ARBA00022969"/>
    </source>
</evidence>
<keyword evidence="8" id="KW-1185">Reference proteome</keyword>
<dbReference type="NCBIfam" id="TIGR02980">
    <property type="entry name" value="SigBFG"/>
    <property type="match status" value="1"/>
</dbReference>
<evidence type="ECO:0000313" key="7">
    <source>
        <dbReference type="EMBL" id="PWE86963.1"/>
    </source>
</evidence>
<gene>
    <name evidence="7" type="ORF">LG34_06860</name>
</gene>
<keyword evidence="3" id="KW-0731">Sigma factor</keyword>
<dbReference type="SUPFAM" id="SSF88659">
    <property type="entry name" value="Sigma3 and sigma4 domains of RNA polymerase sigma factors"/>
    <property type="match status" value="2"/>
</dbReference>
<keyword evidence="4" id="KW-0238">DNA-binding</keyword>
<dbReference type="PRINTS" id="PR00046">
    <property type="entry name" value="SIGMA70FCT"/>
</dbReference>
<dbReference type="InterPro" id="IPR014322">
    <property type="entry name" value="RNA_pol_sigma-B/F/G"/>
</dbReference>
<dbReference type="PROSITE" id="PS00715">
    <property type="entry name" value="SIGMA70_1"/>
    <property type="match status" value="1"/>
</dbReference>
<evidence type="ECO:0000259" key="6">
    <source>
        <dbReference type="PROSITE" id="PS00715"/>
    </source>
</evidence>
<dbReference type="PANTHER" id="PTHR30603:SF17">
    <property type="entry name" value="RNA POLYMERASE SIGMA-G FACTOR"/>
    <property type="match status" value="1"/>
</dbReference>
<evidence type="ECO:0000256" key="3">
    <source>
        <dbReference type="ARBA" id="ARBA00023082"/>
    </source>
</evidence>
<dbReference type="InterPro" id="IPR014284">
    <property type="entry name" value="RNA_pol_sigma-70_dom"/>
</dbReference>
<dbReference type="Gene3D" id="1.20.120.1810">
    <property type="match status" value="1"/>
</dbReference>
<feature type="domain" description="RNA polymerase sigma-70" evidence="6">
    <location>
        <begin position="46"/>
        <end position="59"/>
    </location>
</feature>
<dbReference type="GO" id="GO:0030435">
    <property type="term" value="P:sporulation resulting in formation of a cellular spore"/>
    <property type="evidence" value="ECO:0007669"/>
    <property type="project" value="UniProtKB-KW"/>
</dbReference>
<dbReference type="Proteomes" id="UP000245288">
    <property type="component" value="Unassembled WGS sequence"/>
</dbReference>
<name>A0A2V1JU81_EUBRA</name>
<dbReference type="EMBL" id="JRFU01000070">
    <property type="protein sequence ID" value="PWE86963.1"/>
    <property type="molecule type" value="Genomic_DNA"/>
</dbReference>
<accession>A0A2V1JU81</accession>
<dbReference type="Pfam" id="PF04542">
    <property type="entry name" value="Sigma70_r2"/>
    <property type="match status" value="1"/>
</dbReference>
<reference evidence="7 8" key="1">
    <citation type="submission" date="2014-09" db="EMBL/GenBank/DDBJ databases">
        <title>Butyrate-producing bacteria isolated from human gut.</title>
        <authorList>
            <person name="Zhang Q."/>
            <person name="Zhao L."/>
        </authorList>
    </citation>
    <scope>NUCLEOTIDE SEQUENCE [LARGE SCALE GENOMIC DNA]</scope>
    <source>
        <strain evidence="7 8">21</strain>
    </source>
</reference>
<dbReference type="InterPro" id="IPR007624">
    <property type="entry name" value="RNA_pol_sigma70_r3"/>
</dbReference>
<keyword evidence="1" id="KW-0749">Sporulation</keyword>
<evidence type="ECO:0000313" key="8">
    <source>
        <dbReference type="Proteomes" id="UP000245288"/>
    </source>
</evidence>
<keyword evidence="5" id="KW-0804">Transcription</keyword>
<organism evidence="7 8">
    <name type="scientific">Eubacterium ramulus</name>
    <dbReference type="NCBI Taxonomy" id="39490"/>
    <lineage>
        <taxon>Bacteria</taxon>
        <taxon>Bacillati</taxon>
        <taxon>Bacillota</taxon>
        <taxon>Clostridia</taxon>
        <taxon>Eubacteriales</taxon>
        <taxon>Eubacteriaceae</taxon>
        <taxon>Eubacterium</taxon>
    </lineage>
</organism>
<protein>
    <submittedName>
        <fullName evidence="7">Sporulation sigma factor SigG</fullName>
    </submittedName>
</protein>
<dbReference type="InterPro" id="IPR000943">
    <property type="entry name" value="RNA_pol_sigma70"/>
</dbReference>
<dbReference type="OrthoDB" id="9809557at2"/>
<dbReference type="Pfam" id="PF04545">
    <property type="entry name" value="Sigma70_r4"/>
    <property type="match status" value="1"/>
</dbReference>
<evidence type="ECO:0000256" key="2">
    <source>
        <dbReference type="ARBA" id="ARBA00023015"/>
    </source>
</evidence>
<evidence type="ECO:0000256" key="5">
    <source>
        <dbReference type="ARBA" id="ARBA00023163"/>
    </source>
</evidence>
<sequence>MEQVLEYIKRAHQGDKAARDLLVQNNLGLVWSIVRRFSNRGYDPEDLFQVGSIGLLKAIDRFDTDYEVKFSTYAVPLIIGEIRRYLRDDGMLKVSRTLKEAAWKVSQAVTEWQNEYGRDPTLEELSGKTGMSSEEIVQSLEANTDVDSLHRPVPGNEGKEITLGEQIRDQKNLIEQQVNHIFLEQLLDTLEPEERQLLQLRYVEEKTQSEVAKLLGTTQVQISRREKKLLAKLRNTV</sequence>
<dbReference type="GO" id="GO:0006352">
    <property type="term" value="P:DNA-templated transcription initiation"/>
    <property type="evidence" value="ECO:0007669"/>
    <property type="project" value="InterPro"/>
</dbReference>
<proteinExistence type="predicted"/>
<dbReference type="InterPro" id="IPR013324">
    <property type="entry name" value="RNA_pol_sigma_r3/r4-like"/>
</dbReference>
<dbReference type="SUPFAM" id="SSF88946">
    <property type="entry name" value="Sigma2 domain of RNA polymerase sigma factors"/>
    <property type="match status" value="1"/>
</dbReference>
<evidence type="ECO:0000256" key="4">
    <source>
        <dbReference type="ARBA" id="ARBA00023125"/>
    </source>
</evidence>
<dbReference type="Pfam" id="PF04539">
    <property type="entry name" value="Sigma70_r3"/>
    <property type="match status" value="1"/>
</dbReference>